<comment type="caution">
    <text evidence="2">The sequence shown here is derived from an EMBL/GenBank/DDBJ whole genome shotgun (WGS) entry which is preliminary data.</text>
</comment>
<keyword evidence="1" id="KW-0472">Membrane</keyword>
<feature type="transmembrane region" description="Helical" evidence="1">
    <location>
        <begin position="15"/>
        <end position="33"/>
    </location>
</feature>
<keyword evidence="3" id="KW-1185">Reference proteome</keyword>
<evidence type="ECO:0000313" key="3">
    <source>
        <dbReference type="Proteomes" id="UP001338137"/>
    </source>
</evidence>
<protein>
    <submittedName>
        <fullName evidence="2">Uncharacterized protein</fullName>
    </submittedName>
</protein>
<keyword evidence="1" id="KW-1133">Transmembrane helix</keyword>
<sequence>MDTVEWIMRRTTNAFLTRVIAVVGGLGLGYLMYKFFFPMALQYLSDHIINAFSH</sequence>
<organism evidence="2 3">
    <name type="scientific">Paenibacillus alba</name>
    <dbReference type="NCBI Taxonomy" id="1197127"/>
    <lineage>
        <taxon>Bacteria</taxon>
        <taxon>Bacillati</taxon>
        <taxon>Bacillota</taxon>
        <taxon>Bacilli</taxon>
        <taxon>Bacillales</taxon>
        <taxon>Paenibacillaceae</taxon>
        <taxon>Paenibacillus</taxon>
    </lineage>
</organism>
<gene>
    <name evidence="2" type="ORF">P4I72_29805</name>
</gene>
<name>A0ABU6GBI6_9BACL</name>
<reference evidence="2 3" key="1">
    <citation type="submission" date="2023-03" db="EMBL/GenBank/DDBJ databases">
        <title>Bacillus Genome Sequencing.</title>
        <authorList>
            <person name="Dunlap C."/>
        </authorList>
    </citation>
    <scope>NUCLEOTIDE SEQUENCE [LARGE SCALE GENOMIC DNA]</scope>
    <source>
        <strain evidence="2 3">BD-533</strain>
    </source>
</reference>
<dbReference type="EMBL" id="JARLKY010000090">
    <property type="protein sequence ID" value="MEC0231301.1"/>
    <property type="molecule type" value="Genomic_DNA"/>
</dbReference>
<dbReference type="Proteomes" id="UP001338137">
    <property type="component" value="Unassembled WGS sequence"/>
</dbReference>
<proteinExistence type="predicted"/>
<keyword evidence="1" id="KW-0812">Transmembrane</keyword>
<evidence type="ECO:0000256" key="1">
    <source>
        <dbReference type="SAM" id="Phobius"/>
    </source>
</evidence>
<accession>A0ABU6GBI6</accession>
<dbReference type="RefSeq" id="WP_326075287.1">
    <property type="nucleotide sequence ID" value="NZ_JARLKY010000090.1"/>
</dbReference>
<evidence type="ECO:0000313" key="2">
    <source>
        <dbReference type="EMBL" id="MEC0231301.1"/>
    </source>
</evidence>